<keyword evidence="1" id="KW-0812">Transmembrane</keyword>
<evidence type="ECO:0000313" key="3">
    <source>
        <dbReference type="Proteomes" id="UP000014500"/>
    </source>
</evidence>
<keyword evidence="1" id="KW-1133">Transmembrane helix</keyword>
<keyword evidence="3" id="KW-1185">Reference proteome</keyword>
<name>T1IJB3_STRMM</name>
<sequence>MKVVTENHVGSLVLPISSCFNYFHRFKSVTSLLGDIFLLLGNLFRKKIKCKMKKESHGFPRRGIGTTKKTFIMKEMNKKTLLTKER</sequence>
<keyword evidence="1" id="KW-0472">Membrane</keyword>
<dbReference type="EMBL" id="AFFK01014532">
    <property type="status" value="NOT_ANNOTATED_CDS"/>
    <property type="molecule type" value="Genomic_DNA"/>
</dbReference>
<dbReference type="AlphaFoldDB" id="T1IJB3"/>
<proteinExistence type="predicted"/>
<feature type="transmembrane region" description="Helical" evidence="1">
    <location>
        <begin position="22"/>
        <end position="44"/>
    </location>
</feature>
<accession>T1IJB3</accession>
<organism evidence="2 3">
    <name type="scientific">Strigamia maritima</name>
    <name type="common">European centipede</name>
    <name type="synonym">Geophilus maritimus</name>
    <dbReference type="NCBI Taxonomy" id="126957"/>
    <lineage>
        <taxon>Eukaryota</taxon>
        <taxon>Metazoa</taxon>
        <taxon>Ecdysozoa</taxon>
        <taxon>Arthropoda</taxon>
        <taxon>Myriapoda</taxon>
        <taxon>Chilopoda</taxon>
        <taxon>Pleurostigmophora</taxon>
        <taxon>Geophilomorpha</taxon>
        <taxon>Linotaeniidae</taxon>
        <taxon>Strigamia</taxon>
    </lineage>
</organism>
<reference evidence="3" key="1">
    <citation type="submission" date="2011-05" db="EMBL/GenBank/DDBJ databases">
        <authorList>
            <person name="Richards S.R."/>
            <person name="Qu J."/>
            <person name="Jiang H."/>
            <person name="Jhangiani S.N."/>
            <person name="Agravi P."/>
            <person name="Goodspeed R."/>
            <person name="Gross S."/>
            <person name="Mandapat C."/>
            <person name="Jackson L."/>
            <person name="Mathew T."/>
            <person name="Pu L."/>
            <person name="Thornton R."/>
            <person name="Saada N."/>
            <person name="Wilczek-Boney K.B."/>
            <person name="Lee S."/>
            <person name="Kovar C."/>
            <person name="Wu Y."/>
            <person name="Scherer S.E."/>
            <person name="Worley K.C."/>
            <person name="Muzny D.M."/>
            <person name="Gibbs R."/>
        </authorList>
    </citation>
    <scope>NUCLEOTIDE SEQUENCE</scope>
    <source>
        <strain evidence="3">Brora</strain>
    </source>
</reference>
<dbReference type="Proteomes" id="UP000014500">
    <property type="component" value="Unassembled WGS sequence"/>
</dbReference>
<evidence type="ECO:0000256" key="1">
    <source>
        <dbReference type="SAM" id="Phobius"/>
    </source>
</evidence>
<dbReference type="HOGENOM" id="CLU_2500767_0_0_1"/>
<dbReference type="EnsemblMetazoa" id="SMAR000975-RA">
    <property type="protein sequence ID" value="SMAR000975-PA"/>
    <property type="gene ID" value="SMAR000975"/>
</dbReference>
<reference evidence="2" key="2">
    <citation type="submission" date="2015-02" db="UniProtKB">
        <authorList>
            <consortium name="EnsemblMetazoa"/>
        </authorList>
    </citation>
    <scope>IDENTIFICATION</scope>
</reference>
<evidence type="ECO:0000313" key="2">
    <source>
        <dbReference type="EnsemblMetazoa" id="SMAR000975-PA"/>
    </source>
</evidence>
<protein>
    <submittedName>
        <fullName evidence="2">Uncharacterized protein</fullName>
    </submittedName>
</protein>